<dbReference type="GO" id="GO:0016757">
    <property type="term" value="F:glycosyltransferase activity"/>
    <property type="evidence" value="ECO:0007669"/>
    <property type="project" value="UniProtKB-KW"/>
</dbReference>
<feature type="domain" description="Glycosyltransferase subfamily 4-like N-terminal" evidence="3">
    <location>
        <begin position="31"/>
        <end position="193"/>
    </location>
</feature>
<evidence type="ECO:0000313" key="5">
    <source>
        <dbReference type="Proteomes" id="UP000198701"/>
    </source>
</evidence>
<dbReference type="SUPFAM" id="SSF53756">
    <property type="entry name" value="UDP-Glycosyltransferase/glycogen phosphorylase"/>
    <property type="match status" value="1"/>
</dbReference>
<dbReference type="Pfam" id="PF13579">
    <property type="entry name" value="Glyco_trans_4_4"/>
    <property type="match status" value="1"/>
</dbReference>
<dbReference type="STRING" id="386301.SAMN05216282_10637"/>
<dbReference type="EMBL" id="FNFU01000006">
    <property type="protein sequence ID" value="SDK43211.1"/>
    <property type="molecule type" value="Genomic_DNA"/>
</dbReference>
<keyword evidence="1" id="KW-0328">Glycosyltransferase</keyword>
<proteinExistence type="predicted"/>
<dbReference type="InterPro" id="IPR028098">
    <property type="entry name" value="Glyco_trans_4-like_N"/>
</dbReference>
<organism evidence="4 5">
    <name type="scientific">Cryobacterium psychrotolerans</name>
    <dbReference type="NCBI Taxonomy" id="386301"/>
    <lineage>
        <taxon>Bacteria</taxon>
        <taxon>Bacillati</taxon>
        <taxon>Actinomycetota</taxon>
        <taxon>Actinomycetes</taxon>
        <taxon>Micrococcales</taxon>
        <taxon>Microbacteriaceae</taxon>
        <taxon>Cryobacterium</taxon>
    </lineage>
</organism>
<evidence type="ECO:0000256" key="2">
    <source>
        <dbReference type="ARBA" id="ARBA00022679"/>
    </source>
</evidence>
<evidence type="ECO:0000313" key="4">
    <source>
        <dbReference type="EMBL" id="SDK43211.1"/>
    </source>
</evidence>
<keyword evidence="2 4" id="KW-0808">Transferase</keyword>
<reference evidence="4 5" key="1">
    <citation type="submission" date="2016-10" db="EMBL/GenBank/DDBJ databases">
        <authorList>
            <person name="de Groot N.N."/>
        </authorList>
    </citation>
    <scope>NUCLEOTIDE SEQUENCE [LARGE SCALE GENOMIC DNA]</scope>
    <source>
        <strain evidence="4 5">CGMCC 1.5382</strain>
    </source>
</reference>
<dbReference type="OrthoDB" id="1936552at2"/>
<accession>A0A1G9BUS8</accession>
<protein>
    <submittedName>
        <fullName evidence="4">Glycosyltransferase involved in cell wall bisynthesis</fullName>
    </submittedName>
</protein>
<dbReference type="Gene3D" id="3.40.50.2000">
    <property type="entry name" value="Glycogen Phosphorylase B"/>
    <property type="match status" value="2"/>
</dbReference>
<name>A0A1G9BUS8_9MICO</name>
<gene>
    <name evidence="4" type="ORF">SAMN05216282_10637</name>
</gene>
<keyword evidence="5" id="KW-1185">Reference proteome</keyword>
<dbReference type="AlphaFoldDB" id="A0A1G9BUS8"/>
<dbReference type="Proteomes" id="UP000198701">
    <property type="component" value="Unassembled WGS sequence"/>
</dbReference>
<evidence type="ECO:0000259" key="3">
    <source>
        <dbReference type="Pfam" id="PF13579"/>
    </source>
</evidence>
<evidence type="ECO:0000256" key="1">
    <source>
        <dbReference type="ARBA" id="ARBA00022676"/>
    </source>
</evidence>
<sequence>MEEHESPSPRRPLHVAYVGPVDFPSASADAQRMAGIIHALNGAGDRVSVGSAGRGHALTQDHDIPGTSVTRLAEVPDPSWPKVQRIWRGLTWGAATRAWIQEMDPAPDVILTYGTSLGYLMRLIPLARRRRIPLVIDAVEWYQSSHLPGGRLGPFAAANAVSMRLAAFRADGVIVISRFLEQHFNRNRLPTLRVPPLFTLPRDADSPALRDRPMRLCYVGSPGRKDQQSLRNLVRLPGELALDATQLSIKIVGLSNSAAKTLLGADLADSIDNECVEFLGRLPSGEARRIIAGSHFSVLQRREQRYAQAGFPSKVPESLLLGTPVMANITSDLADFLVDRSNARVVPSAELPSLVRTVSEVLREPYSFDRGSIAREASEKFSPERYAGSIHDFLIRCLAQREASGRS</sequence>